<dbReference type="InterPro" id="IPR018974">
    <property type="entry name" value="Tex-like_N"/>
</dbReference>
<comment type="caution">
    <text evidence="3">The sequence shown here is derived from an EMBL/GenBank/DDBJ whole genome shotgun (WGS) entry which is preliminary data.</text>
</comment>
<dbReference type="PANTHER" id="PTHR10724">
    <property type="entry name" value="30S RIBOSOMAL PROTEIN S1"/>
    <property type="match status" value="1"/>
</dbReference>
<dbReference type="OrthoDB" id="76891at2157"/>
<dbReference type="Pfam" id="PF12836">
    <property type="entry name" value="HHH_3"/>
    <property type="match status" value="1"/>
</dbReference>
<keyword evidence="3" id="KW-0689">Ribosomal protein</keyword>
<dbReference type="InterPro" id="IPR003029">
    <property type="entry name" value="S1_domain"/>
</dbReference>
<gene>
    <name evidence="3" type="primary">rpsA_2</name>
    <name evidence="3" type="ORF">MBCUT_20800</name>
</gene>
<dbReference type="InterPro" id="IPR032639">
    <property type="entry name" value="Tex_YqgF"/>
</dbReference>
<dbReference type="PANTHER" id="PTHR10724:SF10">
    <property type="entry name" value="S1 RNA-BINDING DOMAIN-CONTAINING PROTEIN 1"/>
    <property type="match status" value="1"/>
</dbReference>
<name>A0A166CHC5_9EURY</name>
<dbReference type="GO" id="GO:0005840">
    <property type="term" value="C:ribosome"/>
    <property type="evidence" value="ECO:0007669"/>
    <property type="project" value="UniProtKB-KW"/>
</dbReference>
<evidence type="ECO:0000313" key="4">
    <source>
        <dbReference type="Proteomes" id="UP000077275"/>
    </source>
</evidence>
<dbReference type="Pfam" id="PF00575">
    <property type="entry name" value="S1"/>
    <property type="match status" value="1"/>
</dbReference>
<dbReference type="PROSITE" id="PS50126">
    <property type="entry name" value="S1"/>
    <property type="match status" value="1"/>
</dbReference>
<dbReference type="InterPro" id="IPR037027">
    <property type="entry name" value="YqgF/RNaseH-like_dom_sf"/>
</dbReference>
<proteinExistence type="predicted"/>
<dbReference type="InterPro" id="IPR055179">
    <property type="entry name" value="Tex-like_central_region"/>
</dbReference>
<protein>
    <submittedName>
        <fullName evidence="3">30S ribosomal protein S1</fullName>
    </submittedName>
</protein>
<dbReference type="GO" id="GO:0003729">
    <property type="term" value="F:mRNA binding"/>
    <property type="evidence" value="ECO:0007669"/>
    <property type="project" value="UniProtKB-ARBA"/>
</dbReference>
<dbReference type="FunFam" id="2.40.50.140:FF:000051">
    <property type="entry name" value="RNA-binding transcriptional accessory protein"/>
    <property type="match status" value="1"/>
</dbReference>
<dbReference type="Pfam" id="PF22706">
    <property type="entry name" value="Tex_central_region"/>
    <property type="match status" value="1"/>
</dbReference>
<dbReference type="SUPFAM" id="SSF158832">
    <property type="entry name" value="Tex N-terminal region-like"/>
    <property type="match status" value="1"/>
</dbReference>
<sequence length="717" mass="81130">MIVNALSEKLNLFDWQVKEVISLISQGYSIPYIVRYKKKETGSLNDETVRKVIGDFKNLKTLEKRKKEVIKSLKEQDKFSDELNKIINNAKNLETVEDIYRPFSPKNRTMGVIAKEKGLEGLAKIILEQKINSPISDVAKEYLSDENGVNTVEEAISGSKDIIAEIISDNPQFRPLIRKISYEDGEIIVKVSNKNEESSYEMYYEHKEKLVSMANHRILAINRGEEEGFLKVKIQVPESEITSYLNRHILIDNSKDHSENYNKFTKELLEETVLRAYRDLIAPSIEKDIRDHLSKKAINGAIKVFSKNLESLLMQGPIRDKIVLGWNPSPYSTSKLAIVDGTGEVLATDNVFTIGSQNQIDETKNKILDLINKYNVDIIALGSVSDSKRFETIIADIIKGTNVKYAIVNQAGASDYSRSIFGVMELPNFENDYRVAISIAKRLQDPLVELVKVDPKSIGVGQYQHDIDEKYLSESLKNVIEKVVNDVGVDVNSASIPLLVYVSGLDSAIATNILKYREENGVFTNRKELLKVEGIDANVFEQCAGFLKVFTSDNLLDITRIHPKYYDVTYKILEELNYKLGDIFSGNLSFGNLNLEKLAKKFDIDKGTLMYIIIQLKYPLKDPRDQKSQAILRSHTLSIENLKEGMILDGSVRNVVDFGAFIDIGVYHDGLIHISHMGHGKFVNHPSDIVNVGDIVKVQIIELDLDRNRIQLTMLDD</sequence>
<dbReference type="Pfam" id="PF16921">
    <property type="entry name" value="Tex_YqgF"/>
    <property type="match status" value="1"/>
</dbReference>
<dbReference type="SUPFAM" id="SSF50249">
    <property type="entry name" value="Nucleic acid-binding proteins"/>
    <property type="match status" value="1"/>
</dbReference>
<dbReference type="EMBL" id="LWMW01000169">
    <property type="protein sequence ID" value="KZX14508.1"/>
    <property type="molecule type" value="Genomic_DNA"/>
</dbReference>
<dbReference type="RefSeq" id="WP_067260809.1">
    <property type="nucleotide sequence ID" value="NZ_LWMW01000169.1"/>
</dbReference>
<evidence type="ECO:0000259" key="2">
    <source>
        <dbReference type="PROSITE" id="PS50126"/>
    </source>
</evidence>
<dbReference type="SMART" id="SM00316">
    <property type="entry name" value="S1"/>
    <property type="match status" value="1"/>
</dbReference>
<reference evidence="3 4" key="1">
    <citation type="submission" date="2016-04" db="EMBL/GenBank/DDBJ databases">
        <title>Genome sequence of Methanobrevibacter cuticularis DSM 11139.</title>
        <authorList>
            <person name="Poehlein A."/>
            <person name="Seedorf H."/>
            <person name="Daniel R."/>
        </authorList>
    </citation>
    <scope>NUCLEOTIDE SEQUENCE [LARGE SCALE GENOMIC DNA]</scope>
    <source>
        <strain evidence="3 4">DSM 11139</strain>
    </source>
</reference>
<keyword evidence="4" id="KW-1185">Reference proteome</keyword>
<dbReference type="InterPro" id="IPR012340">
    <property type="entry name" value="NA-bd_OB-fold"/>
</dbReference>
<dbReference type="InterPro" id="IPR010994">
    <property type="entry name" value="RuvA_2-like"/>
</dbReference>
<dbReference type="Gene3D" id="1.10.10.650">
    <property type="entry name" value="RuvA domain 2-like"/>
    <property type="match status" value="1"/>
</dbReference>
<keyword evidence="1" id="KW-0694">RNA-binding</keyword>
<dbReference type="Gene3D" id="3.30.420.140">
    <property type="entry name" value="YqgF/RNase H-like domain"/>
    <property type="match status" value="1"/>
</dbReference>
<dbReference type="GO" id="GO:0006412">
    <property type="term" value="P:translation"/>
    <property type="evidence" value="ECO:0007669"/>
    <property type="project" value="TreeGrafter"/>
</dbReference>
<dbReference type="GO" id="GO:0003735">
    <property type="term" value="F:structural constituent of ribosome"/>
    <property type="evidence" value="ECO:0007669"/>
    <property type="project" value="TreeGrafter"/>
</dbReference>
<dbReference type="Proteomes" id="UP000077275">
    <property type="component" value="Unassembled WGS sequence"/>
</dbReference>
<dbReference type="Gene3D" id="2.40.50.140">
    <property type="entry name" value="Nucleic acid-binding proteins"/>
    <property type="match status" value="1"/>
</dbReference>
<dbReference type="InterPro" id="IPR006641">
    <property type="entry name" value="YqgF/RNaseH-like_dom"/>
</dbReference>
<accession>A0A166CHC5</accession>
<dbReference type="PROSITE" id="PS50889">
    <property type="entry name" value="S4"/>
    <property type="match status" value="1"/>
</dbReference>
<dbReference type="PATRIC" id="fig|47311.3.peg.2278"/>
<dbReference type="InterPro" id="IPR044146">
    <property type="entry name" value="S1_Tex"/>
</dbReference>
<dbReference type="GO" id="GO:0005737">
    <property type="term" value="C:cytoplasm"/>
    <property type="evidence" value="ECO:0007669"/>
    <property type="project" value="UniProtKB-ARBA"/>
</dbReference>
<dbReference type="Gene3D" id="1.10.150.310">
    <property type="entry name" value="Tex RuvX-like domain-like"/>
    <property type="match status" value="1"/>
</dbReference>
<dbReference type="Pfam" id="PF17674">
    <property type="entry name" value="HHH_9"/>
    <property type="match status" value="1"/>
</dbReference>
<dbReference type="FunFam" id="1.10.10.650:FF:000001">
    <property type="entry name" value="S1 RNA-binding domain 1"/>
    <property type="match status" value="1"/>
</dbReference>
<dbReference type="InterPro" id="IPR023319">
    <property type="entry name" value="Tex-like_HTH_dom_sf"/>
</dbReference>
<keyword evidence="3" id="KW-0687">Ribonucleoprotein</keyword>
<dbReference type="Gene3D" id="1.10.3500.10">
    <property type="entry name" value="Tex N-terminal region-like"/>
    <property type="match status" value="1"/>
</dbReference>
<organism evidence="3 4">
    <name type="scientific">Methanobrevibacter cuticularis</name>
    <dbReference type="NCBI Taxonomy" id="47311"/>
    <lineage>
        <taxon>Archaea</taxon>
        <taxon>Methanobacteriati</taxon>
        <taxon>Methanobacteriota</taxon>
        <taxon>Methanomada group</taxon>
        <taxon>Methanobacteria</taxon>
        <taxon>Methanobacteriales</taxon>
        <taxon>Methanobacteriaceae</taxon>
        <taxon>Methanobrevibacter</taxon>
    </lineage>
</organism>
<dbReference type="GO" id="GO:0006139">
    <property type="term" value="P:nucleobase-containing compound metabolic process"/>
    <property type="evidence" value="ECO:0007669"/>
    <property type="project" value="InterPro"/>
</dbReference>
<dbReference type="InterPro" id="IPR041692">
    <property type="entry name" value="HHH_9"/>
</dbReference>
<dbReference type="AlphaFoldDB" id="A0A166CHC5"/>
<dbReference type="InterPro" id="IPR023323">
    <property type="entry name" value="Tex-like_dom_sf"/>
</dbReference>
<evidence type="ECO:0000313" key="3">
    <source>
        <dbReference type="EMBL" id="KZX14508.1"/>
    </source>
</evidence>
<dbReference type="SUPFAM" id="SSF53098">
    <property type="entry name" value="Ribonuclease H-like"/>
    <property type="match status" value="1"/>
</dbReference>
<dbReference type="InterPro" id="IPR012337">
    <property type="entry name" value="RNaseH-like_sf"/>
</dbReference>
<dbReference type="InterPro" id="IPR050437">
    <property type="entry name" value="Ribos_protein_bS1-like"/>
</dbReference>
<dbReference type="Pfam" id="PF09371">
    <property type="entry name" value="Tex_N"/>
    <property type="match status" value="1"/>
</dbReference>
<dbReference type="CDD" id="cd05685">
    <property type="entry name" value="S1_Tex"/>
    <property type="match status" value="1"/>
</dbReference>
<dbReference type="SUPFAM" id="SSF47781">
    <property type="entry name" value="RuvA domain 2-like"/>
    <property type="match status" value="2"/>
</dbReference>
<feature type="domain" description="S1 motif" evidence="2">
    <location>
        <begin position="645"/>
        <end position="715"/>
    </location>
</feature>
<dbReference type="SMART" id="SM00732">
    <property type="entry name" value="YqgFc"/>
    <property type="match status" value="1"/>
</dbReference>
<evidence type="ECO:0000256" key="1">
    <source>
        <dbReference type="PROSITE-ProRule" id="PRU00182"/>
    </source>
</evidence>